<gene>
    <name evidence="4" type="ORF">FF36_01844</name>
</gene>
<dbReference type="InterPro" id="IPR012336">
    <property type="entry name" value="Thioredoxin-like_fold"/>
</dbReference>
<dbReference type="Proteomes" id="UP000032545">
    <property type="component" value="Unassembled WGS sequence"/>
</dbReference>
<reference evidence="5" key="1">
    <citation type="submission" date="2015-02" db="EMBL/GenBank/DDBJ databases">
        <title>Draft Genome of Frankia sp. CpI1-S.</title>
        <authorList>
            <person name="Oshone R.T."/>
            <person name="Ngom M."/>
            <person name="Ghodhbane-Gtari F."/>
            <person name="Gtari M."/>
            <person name="Morris K."/>
            <person name="Thomas K."/>
            <person name="Sen A."/>
            <person name="Tisa L.S."/>
        </authorList>
    </citation>
    <scope>NUCLEOTIDE SEQUENCE [LARGE SCALE GENOMIC DNA]</scope>
    <source>
        <strain evidence="5">CpI1-S</strain>
    </source>
</reference>
<evidence type="ECO:0000259" key="3">
    <source>
        <dbReference type="PROSITE" id="PS51352"/>
    </source>
</evidence>
<dbReference type="PATRIC" id="fig|1502723.3.peg.6976"/>
<evidence type="ECO:0000313" key="4">
    <source>
        <dbReference type="EMBL" id="KJE23910.1"/>
    </source>
</evidence>
<dbReference type="PANTHER" id="PTHR13887:SF55">
    <property type="entry name" value="SLR0313 PROTEIN"/>
    <property type="match status" value="1"/>
</dbReference>
<dbReference type="SUPFAM" id="SSF52833">
    <property type="entry name" value="Thioredoxin-like"/>
    <property type="match status" value="1"/>
</dbReference>
<dbReference type="InterPro" id="IPR036249">
    <property type="entry name" value="Thioredoxin-like_sf"/>
</dbReference>
<sequence length="236" mass="25938">MEEAPTSGGMWSGSGSPSRSSERTKPTGMTESCSLAETGRWNRLRSPAGRDGRQVSAAVPIDPFRHSRGPADAPIVVVEYADFQCPYCAQAAPVLHEFAEMSEGQVRLVFRHFPVFDIHPYALTAALAAEAAGLQSRFWEMHDLLFARQDRLADKFLHAYAASLGIDGDRVIGDAAQPFGDAVEADYARGIEQGVRGTPTIFINGEPYRGRTEIAPLRKAASLSLRRHRRAPWSRR</sequence>
<protein>
    <submittedName>
        <fullName evidence="4">Protein-disulfide isomerase</fullName>
    </submittedName>
</protein>
<comment type="caution">
    <text evidence="4">The sequence shown here is derived from an EMBL/GenBank/DDBJ whole genome shotgun (WGS) entry which is preliminary data.</text>
</comment>
<name>A0A0D8BIL2_9ACTN</name>
<keyword evidence="5" id="KW-1185">Reference proteome</keyword>
<dbReference type="AlphaFoldDB" id="A0A0D8BIL2"/>
<dbReference type="EMBL" id="JYFN01000010">
    <property type="protein sequence ID" value="KJE23910.1"/>
    <property type="molecule type" value="Genomic_DNA"/>
</dbReference>
<evidence type="ECO:0000313" key="5">
    <source>
        <dbReference type="Proteomes" id="UP000032545"/>
    </source>
</evidence>
<dbReference type="PROSITE" id="PS51352">
    <property type="entry name" value="THIOREDOXIN_2"/>
    <property type="match status" value="1"/>
</dbReference>
<organism evidence="4 5">
    <name type="scientific">Frankia torreyi</name>
    <dbReference type="NCBI Taxonomy" id="1856"/>
    <lineage>
        <taxon>Bacteria</taxon>
        <taxon>Bacillati</taxon>
        <taxon>Actinomycetota</taxon>
        <taxon>Actinomycetes</taxon>
        <taxon>Frankiales</taxon>
        <taxon>Frankiaceae</taxon>
        <taxon>Frankia</taxon>
    </lineage>
</organism>
<proteinExistence type="inferred from homology"/>
<comment type="similarity">
    <text evidence="1">Belongs to the thioredoxin family. DsbA subfamily.</text>
</comment>
<dbReference type="InterPro" id="IPR013766">
    <property type="entry name" value="Thioredoxin_domain"/>
</dbReference>
<dbReference type="PANTHER" id="PTHR13887">
    <property type="entry name" value="GLUTATHIONE S-TRANSFERASE KAPPA"/>
    <property type="match status" value="1"/>
</dbReference>
<accession>A0A0D8BIL2</accession>
<feature type="domain" description="Thioredoxin" evidence="3">
    <location>
        <begin position="35"/>
        <end position="226"/>
    </location>
</feature>
<dbReference type="GO" id="GO:0016853">
    <property type="term" value="F:isomerase activity"/>
    <property type="evidence" value="ECO:0007669"/>
    <property type="project" value="UniProtKB-KW"/>
</dbReference>
<dbReference type="Gene3D" id="3.40.30.10">
    <property type="entry name" value="Glutaredoxin"/>
    <property type="match status" value="1"/>
</dbReference>
<reference evidence="4 5" key="2">
    <citation type="journal article" date="2016" name="Genome Announc.">
        <title>Permanent Draft Genome Sequences for Two Variants of Frankia sp. Strain CpI1, the First Frankia Strain Isolated from Root Nodules of Comptonia peregrina.</title>
        <authorList>
            <person name="Oshone R."/>
            <person name="Hurst S.G.IV."/>
            <person name="Abebe-Akele F."/>
            <person name="Simpson S."/>
            <person name="Morris K."/>
            <person name="Thomas W.K."/>
            <person name="Tisa L.S."/>
        </authorList>
    </citation>
    <scope>NUCLEOTIDE SEQUENCE [LARGE SCALE GENOMIC DNA]</scope>
    <source>
        <strain evidence="5">CpI1-S</strain>
    </source>
</reference>
<evidence type="ECO:0000256" key="1">
    <source>
        <dbReference type="ARBA" id="ARBA00005791"/>
    </source>
</evidence>
<feature type="region of interest" description="Disordered" evidence="2">
    <location>
        <begin position="1"/>
        <end position="57"/>
    </location>
</feature>
<evidence type="ECO:0000256" key="2">
    <source>
        <dbReference type="SAM" id="MobiDB-lite"/>
    </source>
</evidence>
<keyword evidence="4" id="KW-0413">Isomerase</keyword>
<feature type="compositionally biased region" description="Low complexity" evidence="2">
    <location>
        <begin position="7"/>
        <end position="19"/>
    </location>
</feature>
<dbReference type="Pfam" id="PF13462">
    <property type="entry name" value="Thioredoxin_4"/>
    <property type="match status" value="1"/>
</dbReference>